<accession>A0ACC1CTY1</accession>
<keyword evidence="2" id="KW-1185">Reference proteome</keyword>
<comment type="caution">
    <text evidence="1">The sequence shown here is derived from an EMBL/GenBank/DDBJ whole genome shotgun (WGS) entry which is preliminary data.</text>
</comment>
<proteinExistence type="predicted"/>
<reference evidence="1 2" key="1">
    <citation type="journal article" date="2021" name="Front. Genet.">
        <title>Chromosome-Level Genome Assembly Reveals Significant Gene Expansion in the Toll and IMD Signaling Pathways of Dendrolimus kikuchii.</title>
        <authorList>
            <person name="Zhou J."/>
            <person name="Wu P."/>
            <person name="Xiong Z."/>
            <person name="Liu N."/>
            <person name="Zhao N."/>
            <person name="Ji M."/>
            <person name="Qiu Y."/>
            <person name="Yang B."/>
        </authorList>
    </citation>
    <scope>NUCLEOTIDE SEQUENCE [LARGE SCALE GENOMIC DNA]</scope>
    <source>
        <strain evidence="1">Ann1</strain>
    </source>
</reference>
<organism evidence="1 2">
    <name type="scientific">Dendrolimus kikuchii</name>
    <dbReference type="NCBI Taxonomy" id="765133"/>
    <lineage>
        <taxon>Eukaryota</taxon>
        <taxon>Metazoa</taxon>
        <taxon>Ecdysozoa</taxon>
        <taxon>Arthropoda</taxon>
        <taxon>Hexapoda</taxon>
        <taxon>Insecta</taxon>
        <taxon>Pterygota</taxon>
        <taxon>Neoptera</taxon>
        <taxon>Endopterygota</taxon>
        <taxon>Lepidoptera</taxon>
        <taxon>Glossata</taxon>
        <taxon>Ditrysia</taxon>
        <taxon>Bombycoidea</taxon>
        <taxon>Lasiocampidae</taxon>
        <taxon>Dendrolimus</taxon>
    </lineage>
</organism>
<name>A0ACC1CTY1_9NEOP</name>
<dbReference type="Proteomes" id="UP000824533">
    <property type="component" value="Linkage Group LG16"/>
</dbReference>
<evidence type="ECO:0000313" key="1">
    <source>
        <dbReference type="EMBL" id="KAJ0175011.1"/>
    </source>
</evidence>
<sequence length="125" mass="14371">MDERDRENVTSKNSSRKRRGNAPAPNEMFVAPIGENRVIVRFLDSDICQIAAKVMNDKQIRGNIIKAALHNDCLYKKLQWNEMDRKKSSSDKGTTKICRMHGNLWIEFQPFKGSGHLSDKKYSLC</sequence>
<gene>
    <name evidence="1" type="ORF">K1T71_009152</name>
</gene>
<dbReference type="EMBL" id="CM034402">
    <property type="protein sequence ID" value="KAJ0175011.1"/>
    <property type="molecule type" value="Genomic_DNA"/>
</dbReference>
<evidence type="ECO:0000313" key="2">
    <source>
        <dbReference type="Proteomes" id="UP000824533"/>
    </source>
</evidence>
<protein>
    <submittedName>
        <fullName evidence="1">Uncharacterized protein</fullName>
    </submittedName>
</protein>